<dbReference type="EMBL" id="FNDB01000001">
    <property type="protein sequence ID" value="SDG63358.1"/>
    <property type="molecule type" value="Genomic_DNA"/>
</dbReference>
<dbReference type="RefSeq" id="WP_091253908.1">
    <property type="nucleotide sequence ID" value="NZ_FNDB01000001.1"/>
</dbReference>
<keyword evidence="4" id="KW-1185">Reference proteome</keyword>
<evidence type="ECO:0000259" key="2">
    <source>
        <dbReference type="Pfam" id="PF14129"/>
    </source>
</evidence>
<organism evidence="3 4">
    <name type="scientific">Flavobacterium omnivorum</name>
    <dbReference type="NCBI Taxonomy" id="178355"/>
    <lineage>
        <taxon>Bacteria</taxon>
        <taxon>Pseudomonadati</taxon>
        <taxon>Bacteroidota</taxon>
        <taxon>Flavobacteriia</taxon>
        <taxon>Flavobacteriales</taxon>
        <taxon>Flavobacteriaceae</taxon>
        <taxon>Flavobacterium</taxon>
    </lineage>
</organism>
<protein>
    <recommendedName>
        <fullName evidence="2">DUF4296 domain-containing protein</fullName>
    </recommendedName>
</protein>
<evidence type="ECO:0000256" key="1">
    <source>
        <dbReference type="SAM" id="MobiDB-lite"/>
    </source>
</evidence>
<feature type="region of interest" description="Disordered" evidence="1">
    <location>
        <begin position="121"/>
        <end position="141"/>
    </location>
</feature>
<reference evidence="4" key="1">
    <citation type="submission" date="2016-10" db="EMBL/GenBank/DDBJ databases">
        <authorList>
            <person name="Varghese N."/>
            <person name="Submissions S."/>
        </authorList>
    </citation>
    <scope>NUCLEOTIDE SEQUENCE [LARGE SCALE GENOMIC DNA]</scope>
    <source>
        <strain evidence="4">CGMCC 1.2747</strain>
    </source>
</reference>
<dbReference type="AlphaFoldDB" id="A0A1G7VUY5"/>
<gene>
    <name evidence="3" type="ORF">SAMN04488062_101183</name>
</gene>
<dbReference type="PROSITE" id="PS51257">
    <property type="entry name" value="PROKAR_LIPOPROTEIN"/>
    <property type="match status" value="1"/>
</dbReference>
<dbReference type="OrthoDB" id="1525222at2"/>
<dbReference type="STRING" id="178355.SAMN04488062_101183"/>
<feature type="domain" description="DUF4296" evidence="2">
    <location>
        <begin position="25"/>
        <end position="107"/>
    </location>
</feature>
<dbReference type="Proteomes" id="UP000199274">
    <property type="component" value="Unassembled WGS sequence"/>
</dbReference>
<evidence type="ECO:0000313" key="3">
    <source>
        <dbReference type="EMBL" id="SDG63358.1"/>
    </source>
</evidence>
<sequence length="141" mass="16345">MRKIITVIVLLILLVSCKEEVIQKPDQLVEKDVMVNVMVDLSILEAIKYQNPASLDTFKINPRDFIYKKYKIDSLQFAKSNVYYASDYEDYKLMFEQIVQRLDAKKKSADSLVNLEKKKKNPLLSKKKNPALLAKDTTKVD</sequence>
<dbReference type="Pfam" id="PF14129">
    <property type="entry name" value="DUF4296"/>
    <property type="match status" value="1"/>
</dbReference>
<proteinExistence type="predicted"/>
<name>A0A1G7VUY5_9FLAO</name>
<evidence type="ECO:0000313" key="4">
    <source>
        <dbReference type="Proteomes" id="UP000199274"/>
    </source>
</evidence>
<dbReference type="InterPro" id="IPR025381">
    <property type="entry name" value="DUF4296"/>
</dbReference>
<accession>A0A1G7VUY5</accession>